<feature type="compositionally biased region" description="Basic and acidic residues" evidence="1">
    <location>
        <begin position="20"/>
        <end position="30"/>
    </location>
</feature>
<evidence type="ECO:0000313" key="2">
    <source>
        <dbReference type="EMBL" id="KAK7504989.1"/>
    </source>
</evidence>
<feature type="compositionally biased region" description="Basic residues" evidence="1">
    <location>
        <begin position="31"/>
        <end position="44"/>
    </location>
</feature>
<feature type="region of interest" description="Disordered" evidence="1">
    <location>
        <begin position="92"/>
        <end position="128"/>
    </location>
</feature>
<evidence type="ECO:0000256" key="1">
    <source>
        <dbReference type="SAM" id="MobiDB-lite"/>
    </source>
</evidence>
<name>A0ABD0LZR2_9CAEN</name>
<dbReference type="AlphaFoldDB" id="A0ABD0LZR2"/>
<keyword evidence="3" id="KW-1185">Reference proteome</keyword>
<proteinExistence type="predicted"/>
<feature type="region of interest" description="Disordered" evidence="1">
    <location>
        <begin position="1"/>
        <end position="73"/>
    </location>
</feature>
<protein>
    <submittedName>
        <fullName evidence="2">Uncharacterized protein</fullName>
    </submittedName>
</protein>
<evidence type="ECO:0000313" key="3">
    <source>
        <dbReference type="Proteomes" id="UP001519460"/>
    </source>
</evidence>
<comment type="caution">
    <text evidence="2">The sequence shown here is derived from an EMBL/GenBank/DDBJ whole genome shotgun (WGS) entry which is preliminary data.</text>
</comment>
<organism evidence="2 3">
    <name type="scientific">Batillaria attramentaria</name>
    <dbReference type="NCBI Taxonomy" id="370345"/>
    <lineage>
        <taxon>Eukaryota</taxon>
        <taxon>Metazoa</taxon>
        <taxon>Spiralia</taxon>
        <taxon>Lophotrochozoa</taxon>
        <taxon>Mollusca</taxon>
        <taxon>Gastropoda</taxon>
        <taxon>Caenogastropoda</taxon>
        <taxon>Sorbeoconcha</taxon>
        <taxon>Cerithioidea</taxon>
        <taxon>Batillariidae</taxon>
        <taxon>Batillaria</taxon>
    </lineage>
</organism>
<feature type="compositionally biased region" description="Basic residues" evidence="1">
    <location>
        <begin position="9"/>
        <end position="19"/>
    </location>
</feature>
<gene>
    <name evidence="2" type="ORF">BaRGS_00004017</name>
</gene>
<dbReference type="Proteomes" id="UP001519460">
    <property type="component" value="Unassembled WGS sequence"/>
</dbReference>
<reference evidence="2 3" key="1">
    <citation type="journal article" date="2023" name="Sci. Data">
        <title>Genome assembly of the Korean intertidal mud-creeper Batillaria attramentaria.</title>
        <authorList>
            <person name="Patra A.K."/>
            <person name="Ho P.T."/>
            <person name="Jun S."/>
            <person name="Lee S.J."/>
            <person name="Kim Y."/>
            <person name="Won Y.J."/>
        </authorList>
    </citation>
    <scope>NUCLEOTIDE SEQUENCE [LARGE SCALE GENOMIC DNA]</scope>
    <source>
        <strain evidence="2">Wonlab-2016</strain>
    </source>
</reference>
<accession>A0ABD0LZR2</accession>
<sequence length="128" mass="14831">MAKYNAGRRQSKSKKQRQKGKTENYTETKTMKAKREKRTKKKTKKKEEKEKRAQNMASERPMTHAPSATFQHDRVLNPPLNDIINMCKDGFPKLKSPRSHDPAHYLTTPEPVPRQGREAEAAGWRALM</sequence>
<dbReference type="EMBL" id="JACVVK020000013">
    <property type="protein sequence ID" value="KAK7504989.1"/>
    <property type="molecule type" value="Genomic_DNA"/>
</dbReference>